<dbReference type="PANTHER" id="PTHR40516">
    <property type="entry name" value="ANTITOXIN CHPS-RELATED"/>
    <property type="match status" value="1"/>
</dbReference>
<dbReference type="RefSeq" id="WP_087910242.1">
    <property type="nucleotide sequence ID" value="NZ_NAIA01000003.1"/>
</dbReference>
<dbReference type="EMBL" id="NAIA01000003">
    <property type="protein sequence ID" value="OWF66010.1"/>
    <property type="molecule type" value="Genomic_DNA"/>
</dbReference>
<dbReference type="GO" id="GO:0003677">
    <property type="term" value="F:DNA binding"/>
    <property type="evidence" value="ECO:0007669"/>
    <property type="project" value="UniProtKB-UniRule"/>
</dbReference>
<gene>
    <name evidence="3" type="ORF">B6A14_09710</name>
</gene>
<dbReference type="InterPro" id="IPR039052">
    <property type="entry name" value="Antitox_PemI-like"/>
</dbReference>
<organism evidence="3 4">
    <name type="scientific">Polynucleobacter hirudinilacicola</name>
    <dbReference type="NCBI Taxonomy" id="1743166"/>
    <lineage>
        <taxon>Bacteria</taxon>
        <taxon>Pseudomonadati</taxon>
        <taxon>Pseudomonadota</taxon>
        <taxon>Betaproteobacteria</taxon>
        <taxon>Burkholderiales</taxon>
        <taxon>Burkholderiaceae</taxon>
        <taxon>Polynucleobacter</taxon>
    </lineage>
</organism>
<dbReference type="PROSITE" id="PS51740">
    <property type="entry name" value="SPOVT_ABRB"/>
    <property type="match status" value="1"/>
</dbReference>
<reference evidence="3 4" key="1">
    <citation type="submission" date="2017-03" db="EMBL/GenBank/DDBJ databases">
        <title>New species Polynucleobacter sp. MWH-EgelM1-30-B4.</title>
        <authorList>
            <person name="Hahn M.W."/>
        </authorList>
    </citation>
    <scope>NUCLEOTIDE SEQUENCE [LARGE SCALE GENOMIC DNA]</scope>
    <source>
        <strain evidence="3 4">MWH-EgelM1-30-B4</strain>
    </source>
</reference>
<dbReference type="Gene3D" id="2.10.260.10">
    <property type="match status" value="1"/>
</dbReference>
<dbReference type="GO" id="GO:0097351">
    <property type="term" value="F:toxin sequestering activity"/>
    <property type="evidence" value="ECO:0007669"/>
    <property type="project" value="InterPro"/>
</dbReference>
<dbReference type="InterPro" id="IPR007159">
    <property type="entry name" value="SpoVT-AbrB_dom"/>
</dbReference>
<feature type="domain" description="SpoVT-AbrB" evidence="2">
    <location>
        <begin position="3"/>
        <end position="49"/>
    </location>
</feature>
<keyword evidence="4" id="KW-1185">Reference proteome</keyword>
<proteinExistence type="predicted"/>
<dbReference type="SUPFAM" id="SSF89447">
    <property type="entry name" value="AbrB/MazE/MraZ-like"/>
    <property type="match status" value="1"/>
</dbReference>
<dbReference type="Proteomes" id="UP000196880">
    <property type="component" value="Unassembled WGS sequence"/>
</dbReference>
<name>A0A210RYJ4_9BURK</name>
<evidence type="ECO:0000313" key="3">
    <source>
        <dbReference type="EMBL" id="OWF66010.1"/>
    </source>
</evidence>
<sequence length="81" mass="9202">MNIQISKWGNSLALRIPASFIKEIKLKDGDKVEATLSKDGSLIIRPQKLERKEIAAQLRAFRATLKMGKSVMEEVRSKARY</sequence>
<evidence type="ECO:0000256" key="1">
    <source>
        <dbReference type="PROSITE-ProRule" id="PRU01076"/>
    </source>
</evidence>
<dbReference type="PANTHER" id="PTHR40516:SF1">
    <property type="entry name" value="ANTITOXIN CHPS-RELATED"/>
    <property type="match status" value="1"/>
</dbReference>
<dbReference type="InterPro" id="IPR037914">
    <property type="entry name" value="SpoVT-AbrB_sf"/>
</dbReference>
<comment type="caution">
    <text evidence="3">The sequence shown here is derived from an EMBL/GenBank/DDBJ whole genome shotgun (WGS) entry which is preliminary data.</text>
</comment>
<protein>
    <submittedName>
        <fullName evidence="3">MazF family transcriptional regulator</fullName>
    </submittedName>
</protein>
<evidence type="ECO:0000259" key="2">
    <source>
        <dbReference type="PROSITE" id="PS51740"/>
    </source>
</evidence>
<keyword evidence="1" id="KW-0238">DNA-binding</keyword>
<dbReference type="Pfam" id="PF04014">
    <property type="entry name" value="MazE_antitoxin"/>
    <property type="match status" value="1"/>
</dbReference>
<evidence type="ECO:0000313" key="4">
    <source>
        <dbReference type="Proteomes" id="UP000196880"/>
    </source>
</evidence>
<dbReference type="SMART" id="SM00966">
    <property type="entry name" value="SpoVT_AbrB"/>
    <property type="match status" value="1"/>
</dbReference>
<accession>A0A210RYJ4</accession>
<dbReference type="OrthoDB" id="9795766at2"/>
<dbReference type="AlphaFoldDB" id="A0A210RYJ4"/>